<feature type="region of interest" description="Disordered" evidence="1">
    <location>
        <begin position="1"/>
        <end position="32"/>
    </location>
</feature>
<evidence type="ECO:0000313" key="3">
    <source>
        <dbReference type="Proteomes" id="UP001178508"/>
    </source>
</evidence>
<feature type="compositionally biased region" description="Basic and acidic residues" evidence="1">
    <location>
        <begin position="22"/>
        <end position="32"/>
    </location>
</feature>
<gene>
    <name evidence="2" type="ORF">XNOV1_A019521</name>
</gene>
<protein>
    <submittedName>
        <fullName evidence="2">Uncharacterized protein</fullName>
    </submittedName>
</protein>
<name>A0AAV1HF68_XYRNO</name>
<evidence type="ECO:0000313" key="2">
    <source>
        <dbReference type="EMBL" id="CAJ1083924.1"/>
    </source>
</evidence>
<proteinExistence type="predicted"/>
<feature type="region of interest" description="Disordered" evidence="1">
    <location>
        <begin position="45"/>
        <end position="79"/>
    </location>
</feature>
<dbReference type="EMBL" id="OY660884">
    <property type="protein sequence ID" value="CAJ1083924.1"/>
    <property type="molecule type" value="Genomic_DNA"/>
</dbReference>
<dbReference type="AlphaFoldDB" id="A0AAV1HF68"/>
<feature type="compositionally biased region" description="Basic and acidic residues" evidence="1">
    <location>
        <begin position="45"/>
        <end position="64"/>
    </location>
</feature>
<reference evidence="2" key="1">
    <citation type="submission" date="2023-08" db="EMBL/GenBank/DDBJ databases">
        <authorList>
            <person name="Alioto T."/>
            <person name="Alioto T."/>
            <person name="Gomez Garrido J."/>
        </authorList>
    </citation>
    <scope>NUCLEOTIDE SEQUENCE</scope>
</reference>
<accession>A0AAV1HF68</accession>
<sequence length="79" mass="9068">MAMPQQKEACVWGAGAGREKRRTRETESEERRGFTCTPCTHYGLDKKEEEERKSSQGIEEKTDSDCQLSSHPKYGKIMK</sequence>
<keyword evidence="3" id="KW-1185">Reference proteome</keyword>
<organism evidence="2 3">
    <name type="scientific">Xyrichtys novacula</name>
    <name type="common">Pearly razorfish</name>
    <name type="synonym">Hemipteronotus novacula</name>
    <dbReference type="NCBI Taxonomy" id="13765"/>
    <lineage>
        <taxon>Eukaryota</taxon>
        <taxon>Metazoa</taxon>
        <taxon>Chordata</taxon>
        <taxon>Craniata</taxon>
        <taxon>Vertebrata</taxon>
        <taxon>Euteleostomi</taxon>
        <taxon>Actinopterygii</taxon>
        <taxon>Neopterygii</taxon>
        <taxon>Teleostei</taxon>
        <taxon>Neoteleostei</taxon>
        <taxon>Acanthomorphata</taxon>
        <taxon>Eupercaria</taxon>
        <taxon>Labriformes</taxon>
        <taxon>Labridae</taxon>
        <taxon>Xyrichtys</taxon>
    </lineage>
</organism>
<evidence type="ECO:0000256" key="1">
    <source>
        <dbReference type="SAM" id="MobiDB-lite"/>
    </source>
</evidence>
<dbReference type="Proteomes" id="UP001178508">
    <property type="component" value="Chromosome 21"/>
</dbReference>